<dbReference type="EMBL" id="PQGG01000038">
    <property type="protein sequence ID" value="POP51554.1"/>
    <property type="molecule type" value="Genomic_DNA"/>
</dbReference>
<proteinExistence type="predicted"/>
<reference evidence="2" key="1">
    <citation type="submission" date="2018-01" db="EMBL/GenBank/DDBJ databases">
        <authorList>
            <person name="Yu X.-D."/>
        </authorList>
    </citation>
    <scope>NUCLEOTIDE SEQUENCE</scope>
    <source>
        <strain evidence="2">ZX-21</strain>
    </source>
</reference>
<dbReference type="Pfam" id="PF06834">
    <property type="entry name" value="TraU"/>
    <property type="match status" value="1"/>
</dbReference>
<organism evidence="2 3">
    <name type="scientific">Zhongshania marina</name>
    <dbReference type="NCBI Taxonomy" id="2304603"/>
    <lineage>
        <taxon>Bacteria</taxon>
        <taxon>Pseudomonadati</taxon>
        <taxon>Pseudomonadota</taxon>
        <taxon>Gammaproteobacteria</taxon>
        <taxon>Cellvibrionales</taxon>
        <taxon>Spongiibacteraceae</taxon>
        <taxon>Zhongshania</taxon>
    </lineage>
</organism>
<dbReference type="OrthoDB" id="8435546at2"/>
<protein>
    <submittedName>
        <fullName evidence="2">TIGR03756 family integrating conjugative element protein</fullName>
    </submittedName>
</protein>
<dbReference type="AlphaFoldDB" id="A0A2S4HC41"/>
<dbReference type="Proteomes" id="UP000237222">
    <property type="component" value="Unassembled WGS sequence"/>
</dbReference>
<sequence>MKSVARKYLFYLVIAIMSISSRASADSGNGVINTAEITTHTMAAALSCMDWELKGICLWMSCATFICTFDVSTKVENFVPELTMQAYNYGEDEPWGETEVANEALQASPDSSFVKTLISAVEGFNLSAFNLHGGFTSPGHKGQHANLHHRSVDAYGNPAITAYMVLANSLWGLVCYPDATPLLPYYISNLDAVSWRWGIPEVFYPQGLGFGIYDLGSPTNNYGPIYPRTSMTTQQDTFKSSVLGIYRVAHIVTRPSQGHIYREVTAPSGKGYWPPGPLSESDERTGVFQMLYPDVENDCTKFPYGGEPSAGKRDTKTQYVWNFWRKHKCCIRRGKELIYHTG</sequence>
<feature type="signal peptide" evidence="1">
    <location>
        <begin position="1"/>
        <end position="25"/>
    </location>
</feature>
<feature type="chain" id="PRO_5015651827" evidence="1">
    <location>
        <begin position="26"/>
        <end position="342"/>
    </location>
</feature>
<evidence type="ECO:0000313" key="3">
    <source>
        <dbReference type="Proteomes" id="UP000237222"/>
    </source>
</evidence>
<dbReference type="RefSeq" id="WP_103685596.1">
    <property type="nucleotide sequence ID" value="NZ_PQGG01000038.1"/>
</dbReference>
<name>A0A2S4HC41_9GAMM</name>
<dbReference type="InterPro" id="IPR026331">
    <property type="entry name" value="PFL_4710"/>
</dbReference>
<gene>
    <name evidence="2" type="ORF">C0068_16595</name>
</gene>
<evidence type="ECO:0000313" key="2">
    <source>
        <dbReference type="EMBL" id="POP51554.1"/>
    </source>
</evidence>
<dbReference type="InterPro" id="IPR009649">
    <property type="entry name" value="TraU"/>
</dbReference>
<comment type="caution">
    <text evidence="2">The sequence shown here is derived from an EMBL/GenBank/DDBJ whole genome shotgun (WGS) entry which is preliminary data.</text>
</comment>
<accession>A0A2S4HC41</accession>
<dbReference type="NCBIfam" id="TIGR03756">
    <property type="entry name" value="conj_TIGR03756"/>
    <property type="match status" value="1"/>
</dbReference>
<evidence type="ECO:0000256" key="1">
    <source>
        <dbReference type="SAM" id="SignalP"/>
    </source>
</evidence>
<keyword evidence="1" id="KW-0732">Signal</keyword>